<dbReference type="SUPFAM" id="SSF51316">
    <property type="entry name" value="Mss4-like"/>
    <property type="match status" value="1"/>
</dbReference>
<evidence type="ECO:0000256" key="4">
    <source>
        <dbReference type="ARBA" id="ARBA00023239"/>
    </source>
</evidence>
<name>A0ABW0PRM1_9HYPH</name>
<sequence>MTETVYGGGCLCGWIRYEAIGPANNPHTCSCRQCQRHSGSLTTAWVEFPRDSVSWTGPGGVPSTFRSSEMTSRAFCPKCGSSIGAIDDAPTIELLIGGFDEADQAALRPRFHSFEDRRPRWWHVDTGPDDSGSSEA</sequence>
<protein>
    <submittedName>
        <fullName evidence="6">GFA family protein</fullName>
    </submittedName>
</protein>
<comment type="caution">
    <text evidence="6">The sequence shown here is derived from an EMBL/GenBank/DDBJ whole genome shotgun (WGS) entry which is preliminary data.</text>
</comment>
<dbReference type="InterPro" id="IPR006913">
    <property type="entry name" value="CENP-V/GFA"/>
</dbReference>
<evidence type="ECO:0000259" key="5">
    <source>
        <dbReference type="PROSITE" id="PS51891"/>
    </source>
</evidence>
<dbReference type="PANTHER" id="PTHR33337">
    <property type="entry name" value="GFA DOMAIN-CONTAINING PROTEIN"/>
    <property type="match status" value="1"/>
</dbReference>
<evidence type="ECO:0000256" key="1">
    <source>
        <dbReference type="ARBA" id="ARBA00005495"/>
    </source>
</evidence>
<accession>A0ABW0PRM1</accession>
<dbReference type="EMBL" id="JBHSML010000002">
    <property type="protein sequence ID" value="MFC5514714.1"/>
    <property type="molecule type" value="Genomic_DNA"/>
</dbReference>
<keyword evidence="2" id="KW-0479">Metal-binding</keyword>
<evidence type="ECO:0000313" key="7">
    <source>
        <dbReference type="Proteomes" id="UP001596150"/>
    </source>
</evidence>
<keyword evidence="3" id="KW-0862">Zinc</keyword>
<evidence type="ECO:0000256" key="3">
    <source>
        <dbReference type="ARBA" id="ARBA00022833"/>
    </source>
</evidence>
<dbReference type="RefSeq" id="WP_266342739.1">
    <property type="nucleotide sequence ID" value="NZ_JAPKNH010000002.1"/>
</dbReference>
<keyword evidence="4" id="KW-0456">Lyase</keyword>
<keyword evidence="7" id="KW-1185">Reference proteome</keyword>
<reference evidence="7" key="1">
    <citation type="journal article" date="2019" name="Int. J. Syst. Evol. Microbiol.">
        <title>The Global Catalogue of Microorganisms (GCM) 10K type strain sequencing project: providing services to taxonomists for standard genome sequencing and annotation.</title>
        <authorList>
            <consortium name="The Broad Institute Genomics Platform"/>
            <consortium name="The Broad Institute Genome Sequencing Center for Infectious Disease"/>
            <person name="Wu L."/>
            <person name="Ma J."/>
        </authorList>
    </citation>
    <scope>NUCLEOTIDE SEQUENCE [LARGE SCALE GENOMIC DNA]</scope>
    <source>
        <strain evidence="7">KACC 12633</strain>
    </source>
</reference>
<dbReference type="Gene3D" id="3.90.1590.10">
    <property type="entry name" value="glutathione-dependent formaldehyde- activating enzyme (gfa)"/>
    <property type="match status" value="1"/>
</dbReference>
<dbReference type="Proteomes" id="UP001596150">
    <property type="component" value="Unassembled WGS sequence"/>
</dbReference>
<comment type="similarity">
    <text evidence="1">Belongs to the Gfa family.</text>
</comment>
<feature type="domain" description="CENP-V/GFA" evidence="5">
    <location>
        <begin position="6"/>
        <end position="123"/>
    </location>
</feature>
<dbReference type="PROSITE" id="PS51891">
    <property type="entry name" value="CENP_V_GFA"/>
    <property type="match status" value="1"/>
</dbReference>
<evidence type="ECO:0000313" key="6">
    <source>
        <dbReference type="EMBL" id="MFC5514714.1"/>
    </source>
</evidence>
<gene>
    <name evidence="6" type="ORF">ACFPP9_02945</name>
</gene>
<dbReference type="InterPro" id="IPR011057">
    <property type="entry name" value="Mss4-like_sf"/>
</dbReference>
<evidence type="ECO:0000256" key="2">
    <source>
        <dbReference type="ARBA" id="ARBA00022723"/>
    </source>
</evidence>
<dbReference type="Pfam" id="PF04828">
    <property type="entry name" value="GFA"/>
    <property type="match status" value="1"/>
</dbReference>
<proteinExistence type="inferred from homology"/>
<dbReference type="PANTHER" id="PTHR33337:SF40">
    <property type="entry name" value="CENP-V_GFA DOMAIN-CONTAINING PROTEIN-RELATED"/>
    <property type="match status" value="1"/>
</dbReference>
<organism evidence="6 7">
    <name type="scientific">Kaistia terrae</name>
    <dbReference type="NCBI Taxonomy" id="537017"/>
    <lineage>
        <taxon>Bacteria</taxon>
        <taxon>Pseudomonadati</taxon>
        <taxon>Pseudomonadota</taxon>
        <taxon>Alphaproteobacteria</taxon>
        <taxon>Hyphomicrobiales</taxon>
        <taxon>Kaistiaceae</taxon>
        <taxon>Kaistia</taxon>
    </lineage>
</organism>